<protein>
    <submittedName>
        <fullName evidence="3">Myb-like domain-containing protein</fullName>
    </submittedName>
</protein>
<sequence>MQHKQQHPVRSLPAQLDFRYDNEDEAEDACESDPGFDQPDNDDDDYSSDGYDTVCDGEGDNDDDDETESGGAEDREEEDAASSTTGTSLKGALDRAIGELLSAQAVLDQLDSGQAGRSDQHRLNNVLNHSAVNSCTSNRPATSDNLSNDFDCEGGEQQQWTRSTEGESSATWRPPRPQLREVSEDVVDEGEGSDGESGQLMAGTKAGGACGELRTGGPQQRRQQLTTAEEDVIGQRLNACLRLLQGGPFQECDLCVRTLSTLLLYLQLTRRSGLSCAQLNQLGRLKRVLACLHGSSSVDRLRRLWPRRPPRTTVWSVAAATSVEIGAKFRQVGEHFRFVSDPLSCVPRVEPGDECCATSCRPASGRVSATFWPTLSRWDGYEDMLGRFRLATTLLLLLVTAGALQLETQRDADEEGSFNYKVQTTRASEKNGTKPTQPTSSTQQPTSSTSNRLHPPSNQLSSPSNRLHRPATAEFHPATNFIRPATDFIHPATNFIASNRLHPPSNAEFIPDQQPPNSTQQPPNSPSNLRFRPQQPTSSPQQPPNSTSNRLHPPSNRHSPPSNRRSQPNAAADKYLWYSMPEAPAPGST</sequence>
<dbReference type="AlphaFoldDB" id="A0A1I8JMK5"/>
<feature type="compositionally biased region" description="Polar residues" evidence="1">
    <location>
        <begin position="456"/>
        <end position="465"/>
    </location>
</feature>
<evidence type="ECO:0000313" key="2">
    <source>
        <dbReference type="Proteomes" id="UP000095280"/>
    </source>
</evidence>
<reference evidence="3" key="1">
    <citation type="submission" date="2016-11" db="UniProtKB">
        <authorList>
            <consortium name="WormBaseParasite"/>
        </authorList>
    </citation>
    <scope>IDENTIFICATION</scope>
</reference>
<evidence type="ECO:0000313" key="3">
    <source>
        <dbReference type="WBParaSite" id="snap_masked-unitig_17771-processed-gene-0.1-mRNA-1"/>
    </source>
</evidence>
<name>A0A1I8JMK5_9PLAT</name>
<dbReference type="WBParaSite" id="snap_masked-unitig_17771-processed-gene-0.1-mRNA-1">
    <property type="protein sequence ID" value="snap_masked-unitig_17771-processed-gene-0.1-mRNA-1"/>
    <property type="gene ID" value="snap_masked-unitig_17771-processed-gene-0.1"/>
</dbReference>
<accession>A0A1I8JMK5</accession>
<keyword evidence="2" id="KW-1185">Reference proteome</keyword>
<feature type="region of interest" description="Disordered" evidence="1">
    <location>
        <begin position="497"/>
        <end position="589"/>
    </location>
</feature>
<feature type="compositionally biased region" description="Acidic residues" evidence="1">
    <location>
        <begin position="22"/>
        <end position="31"/>
    </location>
</feature>
<evidence type="ECO:0000256" key="1">
    <source>
        <dbReference type="SAM" id="MobiDB-lite"/>
    </source>
</evidence>
<dbReference type="Proteomes" id="UP000095280">
    <property type="component" value="Unplaced"/>
</dbReference>
<feature type="compositionally biased region" description="Low complexity" evidence="1">
    <location>
        <begin position="511"/>
        <end position="566"/>
    </location>
</feature>
<feature type="compositionally biased region" description="Acidic residues" evidence="1">
    <location>
        <begin position="55"/>
        <end position="68"/>
    </location>
</feature>
<feature type="region of interest" description="Disordered" evidence="1">
    <location>
        <begin position="132"/>
        <end position="201"/>
    </location>
</feature>
<proteinExistence type="predicted"/>
<feature type="region of interest" description="Disordered" evidence="1">
    <location>
        <begin position="1"/>
        <end position="89"/>
    </location>
</feature>
<feature type="compositionally biased region" description="Polar residues" evidence="1">
    <location>
        <begin position="156"/>
        <end position="171"/>
    </location>
</feature>
<feature type="region of interest" description="Disordered" evidence="1">
    <location>
        <begin position="411"/>
        <end position="467"/>
    </location>
</feature>
<organism evidence="2 3">
    <name type="scientific">Macrostomum lignano</name>
    <dbReference type="NCBI Taxonomy" id="282301"/>
    <lineage>
        <taxon>Eukaryota</taxon>
        <taxon>Metazoa</taxon>
        <taxon>Spiralia</taxon>
        <taxon>Lophotrochozoa</taxon>
        <taxon>Platyhelminthes</taxon>
        <taxon>Rhabditophora</taxon>
        <taxon>Macrostomorpha</taxon>
        <taxon>Macrostomida</taxon>
        <taxon>Macrostomidae</taxon>
        <taxon>Macrostomum</taxon>
    </lineage>
</organism>
<feature type="compositionally biased region" description="Polar residues" evidence="1">
    <location>
        <begin position="132"/>
        <end position="148"/>
    </location>
</feature>
<feature type="compositionally biased region" description="Low complexity" evidence="1">
    <location>
        <begin position="435"/>
        <end position="450"/>
    </location>
</feature>
<feature type="compositionally biased region" description="Acidic residues" evidence="1">
    <location>
        <begin position="184"/>
        <end position="194"/>
    </location>
</feature>